<dbReference type="GO" id="GO:0008168">
    <property type="term" value="F:methyltransferase activity"/>
    <property type="evidence" value="ECO:0007669"/>
    <property type="project" value="UniProtKB-KW"/>
</dbReference>
<proteinExistence type="predicted"/>
<feature type="compositionally biased region" description="Pro residues" evidence="1">
    <location>
        <begin position="364"/>
        <end position="374"/>
    </location>
</feature>
<accession>A0A380P675</accession>
<dbReference type="EMBL" id="UHID01000007">
    <property type="protein sequence ID" value="SUP60314.1"/>
    <property type="molecule type" value="Genomic_DNA"/>
</dbReference>
<feature type="compositionally biased region" description="Basic and acidic residues" evidence="1">
    <location>
        <begin position="302"/>
        <end position="311"/>
    </location>
</feature>
<feature type="compositionally biased region" description="Basic residues" evidence="1">
    <location>
        <begin position="151"/>
        <end position="171"/>
    </location>
</feature>
<keyword evidence="2" id="KW-0808">Transferase</keyword>
<protein>
    <submittedName>
        <fullName evidence="2">Serine hydroxymethyltransferase</fullName>
    </submittedName>
</protein>
<dbReference type="AlphaFoldDB" id="A0A380P675"/>
<feature type="region of interest" description="Disordered" evidence="1">
    <location>
        <begin position="26"/>
        <end position="80"/>
    </location>
</feature>
<dbReference type="Proteomes" id="UP000254150">
    <property type="component" value="Unassembled WGS sequence"/>
</dbReference>
<organism evidence="2 3">
    <name type="scientific">Streptomyces griseus</name>
    <dbReference type="NCBI Taxonomy" id="1911"/>
    <lineage>
        <taxon>Bacteria</taxon>
        <taxon>Bacillati</taxon>
        <taxon>Actinomycetota</taxon>
        <taxon>Actinomycetes</taxon>
        <taxon>Kitasatosporales</taxon>
        <taxon>Streptomycetaceae</taxon>
        <taxon>Streptomyces</taxon>
    </lineage>
</organism>
<name>A0A380P675_STRGR</name>
<feature type="compositionally biased region" description="Basic and acidic residues" evidence="1">
    <location>
        <begin position="114"/>
        <end position="131"/>
    </location>
</feature>
<sequence length="413" mass="43096">MRGGHAAPVREGSADTLAWAPRYLTDTHGSHQSIPRGGRLTTWTDSTPLPDDSSHTSTNPRWGQAFEGSRRPARRGAGRRAAALARLCSAHTSGVDHTGAGAVRERAKRRHGRHLPDAPREPKRQGDREAEGPEGGGRGRAVPSPAGPDSRRRRLGRRTAHGRPHGPHARPVRGGTFSSLEEGGDHAGGVGSGEITERCARAAGHLPGDVLHAGPCCPPSSSPGPGGARWARPRSVPVSPSRSSAPPGHAAYRCRSTRRRATRFSRGHRAARALVAGHAGTQLFPFPGDQHLFADASPPSDRGGRGDDGAGQRRPPRPRRAGGVGGGLEARSSTTAERARAERLGAGGRGGSLGRPTRAGLSSPGPPGPAPPAVPRRAARSPSPPGVHSRPRPATRDRRRGRGPGRPARRGAV</sequence>
<evidence type="ECO:0000256" key="1">
    <source>
        <dbReference type="SAM" id="MobiDB-lite"/>
    </source>
</evidence>
<feature type="region of interest" description="Disordered" evidence="1">
    <location>
        <begin position="93"/>
        <end position="192"/>
    </location>
</feature>
<feature type="compositionally biased region" description="Low complexity" evidence="1">
    <location>
        <begin position="354"/>
        <end position="363"/>
    </location>
</feature>
<feature type="region of interest" description="Disordered" evidence="1">
    <location>
        <begin position="217"/>
        <end position="253"/>
    </location>
</feature>
<feature type="region of interest" description="Disordered" evidence="1">
    <location>
        <begin position="282"/>
        <end position="413"/>
    </location>
</feature>
<gene>
    <name evidence="2" type="primary">glyA</name>
    <name evidence="2" type="ORF">NCTC7807_04380</name>
</gene>
<reference evidence="2 3" key="1">
    <citation type="submission" date="2018-06" db="EMBL/GenBank/DDBJ databases">
        <authorList>
            <consortium name="Pathogen Informatics"/>
            <person name="Doyle S."/>
        </authorList>
    </citation>
    <scope>NUCLEOTIDE SEQUENCE [LARGE SCALE GENOMIC DNA]</scope>
    <source>
        <strain evidence="2 3">NCTC7807</strain>
    </source>
</reference>
<evidence type="ECO:0000313" key="2">
    <source>
        <dbReference type="EMBL" id="SUP60314.1"/>
    </source>
</evidence>
<dbReference type="GO" id="GO:0032259">
    <property type="term" value="P:methylation"/>
    <property type="evidence" value="ECO:0007669"/>
    <property type="project" value="UniProtKB-KW"/>
</dbReference>
<evidence type="ECO:0000313" key="3">
    <source>
        <dbReference type="Proteomes" id="UP000254150"/>
    </source>
</evidence>
<feature type="compositionally biased region" description="Basic residues" evidence="1">
    <location>
        <begin position="389"/>
        <end position="413"/>
    </location>
</feature>
<keyword evidence="2" id="KW-0489">Methyltransferase</keyword>
<feature type="compositionally biased region" description="Low complexity" evidence="1">
    <location>
        <begin position="233"/>
        <end position="253"/>
    </location>
</feature>